<name>A0A9N9DZX2_9GLOM</name>
<evidence type="ECO:0000313" key="2">
    <source>
        <dbReference type="EMBL" id="CAG8659466.1"/>
    </source>
</evidence>
<feature type="compositionally biased region" description="Acidic residues" evidence="1">
    <location>
        <begin position="30"/>
        <end position="52"/>
    </location>
</feature>
<reference evidence="2" key="1">
    <citation type="submission" date="2021-06" db="EMBL/GenBank/DDBJ databases">
        <authorList>
            <person name="Kallberg Y."/>
            <person name="Tangrot J."/>
            <person name="Rosling A."/>
        </authorList>
    </citation>
    <scope>NUCLEOTIDE SEQUENCE</scope>
    <source>
        <strain evidence="2">MT106</strain>
    </source>
</reference>
<accession>A0A9N9DZX2</accession>
<gene>
    <name evidence="2" type="ORF">AGERDE_LOCUS11743</name>
</gene>
<feature type="compositionally biased region" description="Low complexity" evidence="1">
    <location>
        <begin position="53"/>
        <end position="68"/>
    </location>
</feature>
<dbReference type="EMBL" id="CAJVPL010005627">
    <property type="protein sequence ID" value="CAG8659466.1"/>
    <property type="molecule type" value="Genomic_DNA"/>
</dbReference>
<comment type="caution">
    <text evidence="2">The sequence shown here is derived from an EMBL/GenBank/DDBJ whole genome shotgun (WGS) entry which is preliminary data.</text>
</comment>
<keyword evidence="3" id="KW-1185">Reference proteome</keyword>
<feature type="non-terminal residue" evidence="2">
    <location>
        <position position="1"/>
    </location>
</feature>
<organism evidence="2 3">
    <name type="scientific">Ambispora gerdemannii</name>
    <dbReference type="NCBI Taxonomy" id="144530"/>
    <lineage>
        <taxon>Eukaryota</taxon>
        <taxon>Fungi</taxon>
        <taxon>Fungi incertae sedis</taxon>
        <taxon>Mucoromycota</taxon>
        <taxon>Glomeromycotina</taxon>
        <taxon>Glomeromycetes</taxon>
        <taxon>Archaeosporales</taxon>
        <taxon>Ambisporaceae</taxon>
        <taxon>Ambispora</taxon>
    </lineage>
</organism>
<proteinExistence type="predicted"/>
<evidence type="ECO:0000256" key="1">
    <source>
        <dbReference type="SAM" id="MobiDB-lite"/>
    </source>
</evidence>
<sequence>LDAQLELEIEISTGCMKFTDISITNNTDTDINEPETDIQSESETDISSDSEQSENNKAIIVNNTNNLL</sequence>
<dbReference type="AlphaFoldDB" id="A0A9N9DZX2"/>
<feature type="region of interest" description="Disordered" evidence="1">
    <location>
        <begin position="23"/>
        <end position="68"/>
    </location>
</feature>
<protein>
    <submittedName>
        <fullName evidence="2">4891_t:CDS:1</fullName>
    </submittedName>
</protein>
<dbReference type="Proteomes" id="UP000789831">
    <property type="component" value="Unassembled WGS sequence"/>
</dbReference>
<evidence type="ECO:0000313" key="3">
    <source>
        <dbReference type="Proteomes" id="UP000789831"/>
    </source>
</evidence>